<organism evidence="2 3">
    <name type="scientific">Cystoisospora suis</name>
    <dbReference type="NCBI Taxonomy" id="483139"/>
    <lineage>
        <taxon>Eukaryota</taxon>
        <taxon>Sar</taxon>
        <taxon>Alveolata</taxon>
        <taxon>Apicomplexa</taxon>
        <taxon>Conoidasida</taxon>
        <taxon>Coccidia</taxon>
        <taxon>Eucoccidiorida</taxon>
        <taxon>Eimeriorina</taxon>
        <taxon>Sarcocystidae</taxon>
        <taxon>Cystoisospora</taxon>
    </lineage>
</organism>
<dbReference type="Gene3D" id="3.40.50.300">
    <property type="entry name" value="P-loop containing nucleotide triphosphate hydrolases"/>
    <property type="match status" value="1"/>
</dbReference>
<dbReference type="VEuPathDB" id="ToxoDB:CSUI_009444"/>
<feature type="region of interest" description="Disordered" evidence="1">
    <location>
        <begin position="544"/>
        <end position="581"/>
    </location>
</feature>
<feature type="region of interest" description="Disordered" evidence="1">
    <location>
        <begin position="458"/>
        <end position="489"/>
    </location>
</feature>
<protein>
    <submittedName>
        <fullName evidence="2">Signal recognition particle domain protein</fullName>
    </submittedName>
</protein>
<evidence type="ECO:0000313" key="3">
    <source>
        <dbReference type="Proteomes" id="UP000221165"/>
    </source>
</evidence>
<feature type="compositionally biased region" description="Basic and acidic residues" evidence="1">
    <location>
        <begin position="548"/>
        <end position="561"/>
    </location>
</feature>
<name>A0A2C6KJC2_9APIC</name>
<feature type="compositionally biased region" description="Polar residues" evidence="1">
    <location>
        <begin position="458"/>
        <end position="467"/>
    </location>
</feature>
<sequence>MRVQRPPRWRGTPAPSPRSPDCSKSPELLPRVLSFHGLTKRHFTSMSPFLRSSSNSLLSQLSPFRQIHRHPSPSFSYPSTTSRSRAPIPSSSSSFHRSLESPLSCSRPSNRTSSLLSLPREKRRLFHLFFRASPSSLSAPVCCSLPSPLLHSAERRESFSTVSGTAEEEGAGKKVEKSIHLTSRAEEKMIEELERRLQGDGGGGGVAVDRRVQGEVLAVSEDFILARGLGEASVGNLVIFSSSSSPPSMGGGVSPVSTEESISQNSSCIGVIFQLLTQDLTVIGLLGTLHDRSSSSVVKPLVGDVCTLLVEKGGKEDKRFSAKNFLDISSCLSSQTSSPSPLSPLSLLSFLSPLSSSSSSSSFVSSSSSSDCATPAPANEKQWNLFSISLSSSSSPSPSISSCSSSFFSPLLSTGSAVFDTLSPLREGSSTAFLGPPGTGKTTSLLSIIASHLVSTSSSPHLGSPATSHRDNKNVFSSMSTPSPLDLETSSSSPLPSVIFLSLGTSLPSLQRWLYTLKTVALPSALSARSQQYSVGSCEDFVNLSSTNDRDMPAGKRESQQNRDGPLSHQEKEGDISPSSDLDRLIPFNLLALHVPSSSSSSAG</sequence>
<dbReference type="AlphaFoldDB" id="A0A2C6KJC2"/>
<evidence type="ECO:0000256" key="1">
    <source>
        <dbReference type="SAM" id="MobiDB-lite"/>
    </source>
</evidence>
<feature type="compositionally biased region" description="Polar residues" evidence="1">
    <location>
        <begin position="474"/>
        <end position="489"/>
    </location>
</feature>
<accession>A0A2C6KJC2</accession>
<dbReference type="CDD" id="cd00267">
    <property type="entry name" value="ABC_ATPase"/>
    <property type="match status" value="1"/>
</dbReference>
<feature type="non-terminal residue" evidence="2">
    <location>
        <position position="604"/>
    </location>
</feature>
<feature type="region of interest" description="Disordered" evidence="1">
    <location>
        <begin position="1"/>
        <end position="26"/>
    </location>
</feature>
<dbReference type="Proteomes" id="UP000221165">
    <property type="component" value="Unassembled WGS sequence"/>
</dbReference>
<gene>
    <name evidence="2" type="ORF">CSUI_009444</name>
</gene>
<proteinExistence type="predicted"/>
<dbReference type="EMBL" id="MIGC01005630">
    <property type="protein sequence ID" value="PHJ16738.1"/>
    <property type="molecule type" value="Genomic_DNA"/>
</dbReference>
<comment type="caution">
    <text evidence="2">The sequence shown here is derived from an EMBL/GenBank/DDBJ whole genome shotgun (WGS) entry which is preliminary data.</text>
</comment>
<dbReference type="InterPro" id="IPR027417">
    <property type="entry name" value="P-loop_NTPase"/>
</dbReference>
<dbReference type="GeneID" id="94432771"/>
<keyword evidence="3" id="KW-1185">Reference proteome</keyword>
<dbReference type="SUPFAM" id="SSF52540">
    <property type="entry name" value="P-loop containing nucleoside triphosphate hydrolases"/>
    <property type="match status" value="1"/>
</dbReference>
<evidence type="ECO:0000313" key="2">
    <source>
        <dbReference type="EMBL" id="PHJ16738.1"/>
    </source>
</evidence>
<dbReference type="RefSeq" id="XP_067918463.1">
    <property type="nucleotide sequence ID" value="XM_068069560.1"/>
</dbReference>
<feature type="compositionally biased region" description="Low complexity" evidence="1">
    <location>
        <begin position="72"/>
        <end position="104"/>
    </location>
</feature>
<reference evidence="2 3" key="1">
    <citation type="journal article" date="2017" name="Int. J. Parasitol.">
        <title>The genome of the protozoan parasite Cystoisospora suis and a reverse vaccinology approach to identify vaccine candidates.</title>
        <authorList>
            <person name="Palmieri N."/>
            <person name="Shrestha A."/>
            <person name="Ruttkowski B."/>
            <person name="Beck T."/>
            <person name="Vogl C."/>
            <person name="Tomley F."/>
            <person name="Blake D.P."/>
            <person name="Joachim A."/>
        </authorList>
    </citation>
    <scope>NUCLEOTIDE SEQUENCE [LARGE SCALE GENOMIC DNA]</scope>
    <source>
        <strain evidence="2 3">Wien I</strain>
    </source>
</reference>
<feature type="region of interest" description="Disordered" evidence="1">
    <location>
        <begin position="69"/>
        <end position="114"/>
    </location>
</feature>